<dbReference type="EMBL" id="BLXT01002468">
    <property type="protein sequence ID" value="GFN94687.1"/>
    <property type="molecule type" value="Genomic_DNA"/>
</dbReference>
<dbReference type="Proteomes" id="UP000735302">
    <property type="component" value="Unassembled WGS sequence"/>
</dbReference>
<accession>A0AAV3ZJN8</accession>
<dbReference type="AlphaFoldDB" id="A0AAV3ZJN8"/>
<name>A0AAV3ZJN8_9GAST</name>
<reference evidence="1 2" key="1">
    <citation type="journal article" date="2021" name="Elife">
        <title>Chloroplast acquisition without the gene transfer in kleptoplastic sea slugs, Plakobranchus ocellatus.</title>
        <authorList>
            <person name="Maeda T."/>
            <person name="Takahashi S."/>
            <person name="Yoshida T."/>
            <person name="Shimamura S."/>
            <person name="Takaki Y."/>
            <person name="Nagai Y."/>
            <person name="Toyoda A."/>
            <person name="Suzuki Y."/>
            <person name="Arimoto A."/>
            <person name="Ishii H."/>
            <person name="Satoh N."/>
            <person name="Nishiyama T."/>
            <person name="Hasebe M."/>
            <person name="Maruyama T."/>
            <person name="Minagawa J."/>
            <person name="Obokata J."/>
            <person name="Shigenobu S."/>
        </authorList>
    </citation>
    <scope>NUCLEOTIDE SEQUENCE [LARGE SCALE GENOMIC DNA]</scope>
</reference>
<evidence type="ECO:0000313" key="1">
    <source>
        <dbReference type="EMBL" id="GFN94687.1"/>
    </source>
</evidence>
<evidence type="ECO:0000313" key="2">
    <source>
        <dbReference type="Proteomes" id="UP000735302"/>
    </source>
</evidence>
<comment type="caution">
    <text evidence="1">The sequence shown here is derived from an EMBL/GenBank/DDBJ whole genome shotgun (WGS) entry which is preliminary data.</text>
</comment>
<organism evidence="1 2">
    <name type="scientific">Plakobranchus ocellatus</name>
    <dbReference type="NCBI Taxonomy" id="259542"/>
    <lineage>
        <taxon>Eukaryota</taxon>
        <taxon>Metazoa</taxon>
        <taxon>Spiralia</taxon>
        <taxon>Lophotrochozoa</taxon>
        <taxon>Mollusca</taxon>
        <taxon>Gastropoda</taxon>
        <taxon>Heterobranchia</taxon>
        <taxon>Euthyneura</taxon>
        <taxon>Panpulmonata</taxon>
        <taxon>Sacoglossa</taxon>
        <taxon>Placobranchoidea</taxon>
        <taxon>Plakobranchidae</taxon>
        <taxon>Plakobranchus</taxon>
    </lineage>
</organism>
<sequence length="123" mass="14112">MLNWIKGYPNNRQAQVKANGVRREIENITECHKIQRLFLRHSKTQKGISPTSLQVAYTNSKAVTRNSLTDADTLGKQGSSMPQNITETTIEEAKRYDKAAVRTRWTKQHPSFNAHGQYHTMKK</sequence>
<keyword evidence="2" id="KW-1185">Reference proteome</keyword>
<proteinExistence type="predicted"/>
<protein>
    <submittedName>
        <fullName evidence="1">Uncharacterized protein</fullName>
    </submittedName>
</protein>
<gene>
    <name evidence="1" type="ORF">PoB_002119300</name>
</gene>